<feature type="compositionally biased region" description="Basic and acidic residues" evidence="10">
    <location>
        <begin position="272"/>
        <end position="286"/>
    </location>
</feature>
<keyword evidence="4 12" id="KW-0732">Signal</keyword>
<evidence type="ECO:0000313" key="15">
    <source>
        <dbReference type="Proteomes" id="UP001346869"/>
    </source>
</evidence>
<keyword evidence="8" id="KW-1015">Disulfide bond</keyword>
<dbReference type="InterPro" id="IPR013106">
    <property type="entry name" value="Ig_V-set"/>
</dbReference>
<dbReference type="AlphaFoldDB" id="A0AAN8AL80"/>
<proteinExistence type="predicted"/>
<evidence type="ECO:0000256" key="1">
    <source>
        <dbReference type="ARBA" id="ARBA00004479"/>
    </source>
</evidence>
<dbReference type="PANTHER" id="PTHR44974">
    <property type="entry name" value="V-SET AND IMMUNOGLOBULIN DOMAIN-CONTAINING PROTEIN 1"/>
    <property type="match status" value="1"/>
</dbReference>
<dbReference type="Proteomes" id="UP001346869">
    <property type="component" value="Unassembled WGS sequence"/>
</dbReference>
<reference evidence="14 15" key="2">
    <citation type="journal article" date="2023" name="Mol. Biol. Evol.">
        <title>Genomics of Secondarily Temperate Adaptation in the Only Non-Antarctic Icefish.</title>
        <authorList>
            <person name="Rivera-Colon A.G."/>
            <person name="Rayamajhi N."/>
            <person name="Minhas B.F."/>
            <person name="Madrigal G."/>
            <person name="Bilyk K.T."/>
            <person name="Yoon V."/>
            <person name="Hune M."/>
            <person name="Gregory S."/>
            <person name="Cheng C.H.C."/>
            <person name="Catchen J.M."/>
        </authorList>
    </citation>
    <scope>NUCLEOTIDE SEQUENCE [LARGE SCALE GENOMIC DNA]</scope>
    <source>
        <strain evidence="14">JMC-PN-2008</strain>
    </source>
</reference>
<evidence type="ECO:0000256" key="9">
    <source>
        <dbReference type="ARBA" id="ARBA00023319"/>
    </source>
</evidence>
<dbReference type="Gene3D" id="2.60.40.10">
    <property type="entry name" value="Immunoglobulins"/>
    <property type="match status" value="2"/>
</dbReference>
<sequence>MCSTVRLLVLLSIIGCVELITVSTPHKYVNVTTGQNVVLPCTFVTSADTKNLNIQWDFVPSSSITQQVYYYQSGSVIIPEPYKSRFQPPSSPGTTKNASIIIRDMQSSDAGVYTCQVHNLPDVEGKSEVDIIVHVFEAPSTPYCSVHGDVESGHLVTLICHSERGSPTPTYTWTRLDQAKTRRPVLGRTTITGIMEIRNISQFEFGEYQCNASNVAGISTCTIELNHDVGDGVIAGAVIGALLGCVLIVLVVWFIAHTVKKHKYKAIKASEGNEMKSSHRAPEASDRVTMATTAGNLHAEGDDPQA</sequence>
<dbReference type="InterPro" id="IPR013783">
    <property type="entry name" value="Ig-like_fold"/>
</dbReference>
<comment type="subcellular location">
    <subcellularLocation>
        <location evidence="1">Membrane</location>
        <topology evidence="1">Single-pass type I membrane protein</topology>
    </subcellularLocation>
</comment>
<evidence type="ECO:0000256" key="7">
    <source>
        <dbReference type="ARBA" id="ARBA00023136"/>
    </source>
</evidence>
<feature type="domain" description="Ig-like" evidence="13">
    <location>
        <begin position="139"/>
        <end position="226"/>
    </location>
</feature>
<feature type="signal peptide" evidence="12">
    <location>
        <begin position="1"/>
        <end position="19"/>
    </location>
</feature>
<dbReference type="GO" id="GO:0030277">
    <property type="term" value="P:maintenance of gastrointestinal epithelium"/>
    <property type="evidence" value="ECO:0007669"/>
    <property type="project" value="InterPro"/>
</dbReference>
<keyword evidence="15" id="KW-1185">Reference proteome</keyword>
<evidence type="ECO:0000256" key="12">
    <source>
        <dbReference type="SAM" id="SignalP"/>
    </source>
</evidence>
<evidence type="ECO:0000256" key="4">
    <source>
        <dbReference type="ARBA" id="ARBA00022729"/>
    </source>
</evidence>
<evidence type="ECO:0000256" key="8">
    <source>
        <dbReference type="ARBA" id="ARBA00023157"/>
    </source>
</evidence>
<keyword evidence="5" id="KW-0677">Repeat</keyword>
<dbReference type="InterPro" id="IPR007110">
    <property type="entry name" value="Ig-like_dom"/>
</dbReference>
<dbReference type="PROSITE" id="PS50835">
    <property type="entry name" value="IG_LIKE"/>
    <property type="match status" value="2"/>
</dbReference>
<gene>
    <name evidence="14" type="ORF">PBY51_003128</name>
</gene>
<evidence type="ECO:0000256" key="5">
    <source>
        <dbReference type="ARBA" id="ARBA00022737"/>
    </source>
</evidence>
<dbReference type="EMBL" id="JAUZQC010000015">
    <property type="protein sequence ID" value="KAK5859032.1"/>
    <property type="molecule type" value="Genomic_DNA"/>
</dbReference>
<feature type="region of interest" description="Disordered" evidence="10">
    <location>
        <begin position="272"/>
        <end position="306"/>
    </location>
</feature>
<accession>A0AAN8AL80</accession>
<dbReference type="InterPro" id="IPR029861">
    <property type="entry name" value="VSIG1"/>
</dbReference>
<organism evidence="14 15">
    <name type="scientific">Eleginops maclovinus</name>
    <name type="common">Patagonian blennie</name>
    <name type="synonym">Eleginus maclovinus</name>
    <dbReference type="NCBI Taxonomy" id="56733"/>
    <lineage>
        <taxon>Eukaryota</taxon>
        <taxon>Metazoa</taxon>
        <taxon>Chordata</taxon>
        <taxon>Craniata</taxon>
        <taxon>Vertebrata</taxon>
        <taxon>Euteleostomi</taxon>
        <taxon>Actinopterygii</taxon>
        <taxon>Neopterygii</taxon>
        <taxon>Teleostei</taxon>
        <taxon>Neoteleostei</taxon>
        <taxon>Acanthomorphata</taxon>
        <taxon>Eupercaria</taxon>
        <taxon>Perciformes</taxon>
        <taxon>Notothenioidei</taxon>
        <taxon>Eleginopidae</taxon>
        <taxon>Eleginops</taxon>
    </lineage>
</organism>
<dbReference type="Pfam" id="PF13927">
    <property type="entry name" value="Ig_3"/>
    <property type="match status" value="1"/>
</dbReference>
<dbReference type="InterPro" id="IPR003598">
    <property type="entry name" value="Ig_sub2"/>
</dbReference>
<name>A0AAN8AL80_ELEMC</name>
<dbReference type="Pfam" id="PF07686">
    <property type="entry name" value="V-set"/>
    <property type="match status" value="1"/>
</dbReference>
<keyword evidence="3 11" id="KW-0812">Transmembrane</keyword>
<dbReference type="PANTHER" id="PTHR44974:SF1">
    <property type="entry name" value="V-SET AND IMMUNOGLOBULIN DOMAIN-CONTAINING PROTEIN 1"/>
    <property type="match status" value="1"/>
</dbReference>
<feature type="transmembrane region" description="Helical" evidence="11">
    <location>
        <begin position="233"/>
        <end position="256"/>
    </location>
</feature>
<dbReference type="SUPFAM" id="SSF48726">
    <property type="entry name" value="Immunoglobulin"/>
    <property type="match status" value="2"/>
</dbReference>
<reference evidence="14 15" key="1">
    <citation type="journal article" date="2023" name="Genes (Basel)">
        <title>Chromosome-Level Genome Assembly and Circadian Gene Repertoire of the Patagonia Blennie Eleginops maclovinus-The Closest Ancestral Proxy of Antarctic Cryonotothenioids.</title>
        <authorList>
            <person name="Cheng C.C."/>
            <person name="Rivera-Colon A.G."/>
            <person name="Minhas B.F."/>
            <person name="Wilson L."/>
            <person name="Rayamajhi N."/>
            <person name="Vargas-Chacoff L."/>
            <person name="Catchen J.M."/>
        </authorList>
    </citation>
    <scope>NUCLEOTIDE SEQUENCE [LARGE SCALE GENOMIC DNA]</scope>
    <source>
        <strain evidence="14">JMC-PN-2008</strain>
    </source>
</reference>
<evidence type="ECO:0000256" key="10">
    <source>
        <dbReference type="SAM" id="MobiDB-lite"/>
    </source>
</evidence>
<keyword evidence="7 11" id="KW-0472">Membrane</keyword>
<evidence type="ECO:0000256" key="2">
    <source>
        <dbReference type="ARBA" id="ARBA00017514"/>
    </source>
</evidence>
<feature type="domain" description="Ig-like" evidence="13">
    <location>
        <begin position="18"/>
        <end position="132"/>
    </location>
</feature>
<protein>
    <recommendedName>
        <fullName evidence="2">V-set and immunoglobulin domain-containing protein 1</fullName>
    </recommendedName>
</protein>
<comment type="caution">
    <text evidence="14">The sequence shown here is derived from an EMBL/GenBank/DDBJ whole genome shotgun (WGS) entry which is preliminary data.</text>
</comment>
<dbReference type="GO" id="GO:0005886">
    <property type="term" value="C:plasma membrane"/>
    <property type="evidence" value="ECO:0007669"/>
    <property type="project" value="InterPro"/>
</dbReference>
<dbReference type="SMART" id="SM00406">
    <property type="entry name" value="IGv"/>
    <property type="match status" value="1"/>
</dbReference>
<evidence type="ECO:0000259" key="13">
    <source>
        <dbReference type="PROSITE" id="PS50835"/>
    </source>
</evidence>
<dbReference type="InterPro" id="IPR003599">
    <property type="entry name" value="Ig_sub"/>
</dbReference>
<dbReference type="SMART" id="SM00408">
    <property type="entry name" value="IGc2"/>
    <property type="match status" value="2"/>
</dbReference>
<dbReference type="GO" id="GO:0003382">
    <property type="term" value="P:epithelial cell morphogenesis"/>
    <property type="evidence" value="ECO:0007669"/>
    <property type="project" value="InterPro"/>
</dbReference>
<evidence type="ECO:0000256" key="11">
    <source>
        <dbReference type="SAM" id="Phobius"/>
    </source>
</evidence>
<evidence type="ECO:0000256" key="6">
    <source>
        <dbReference type="ARBA" id="ARBA00022989"/>
    </source>
</evidence>
<feature type="chain" id="PRO_5043043840" description="V-set and immunoglobulin domain-containing protein 1" evidence="12">
    <location>
        <begin position="20"/>
        <end position="306"/>
    </location>
</feature>
<evidence type="ECO:0000313" key="14">
    <source>
        <dbReference type="EMBL" id="KAK5859032.1"/>
    </source>
</evidence>
<keyword evidence="6 11" id="KW-1133">Transmembrane helix</keyword>
<dbReference type="SMART" id="SM00409">
    <property type="entry name" value="IG"/>
    <property type="match status" value="2"/>
</dbReference>
<keyword evidence="9" id="KW-0393">Immunoglobulin domain</keyword>
<evidence type="ECO:0000256" key="3">
    <source>
        <dbReference type="ARBA" id="ARBA00022692"/>
    </source>
</evidence>
<dbReference type="InterPro" id="IPR036179">
    <property type="entry name" value="Ig-like_dom_sf"/>
</dbReference>